<dbReference type="PANTHER" id="PTHR43622:SF7">
    <property type="entry name" value="3-DEHYDROQUINATE SYNTHASE, CHLOROPLASTIC"/>
    <property type="match status" value="1"/>
</dbReference>
<dbReference type="InterPro" id="IPR050071">
    <property type="entry name" value="Dehydroquinate_synthase"/>
</dbReference>
<evidence type="ECO:0000256" key="10">
    <source>
        <dbReference type="ARBA" id="ARBA00022490"/>
    </source>
</evidence>
<dbReference type="Gene3D" id="1.20.1090.10">
    <property type="entry name" value="Dehydroquinate synthase-like - alpha domain"/>
    <property type="match status" value="1"/>
</dbReference>
<dbReference type="PANTHER" id="PTHR43622">
    <property type="entry name" value="3-DEHYDROQUINATE SYNTHASE"/>
    <property type="match status" value="1"/>
</dbReference>
<keyword evidence="10" id="KW-0963">Cytoplasm</keyword>
<evidence type="ECO:0000256" key="17">
    <source>
        <dbReference type="ARBA" id="ARBA00023239"/>
    </source>
</evidence>
<dbReference type="SUPFAM" id="SSF56796">
    <property type="entry name" value="Dehydroquinate synthase-like"/>
    <property type="match status" value="1"/>
</dbReference>
<dbReference type="EMBL" id="DWUP01000071">
    <property type="protein sequence ID" value="HJD52788.1"/>
    <property type="molecule type" value="Genomic_DNA"/>
</dbReference>
<evidence type="ECO:0000259" key="20">
    <source>
        <dbReference type="Pfam" id="PF01761"/>
    </source>
</evidence>
<dbReference type="GO" id="GO:0000166">
    <property type="term" value="F:nucleotide binding"/>
    <property type="evidence" value="ECO:0007669"/>
    <property type="project" value="UniProtKB-KW"/>
</dbReference>
<evidence type="ECO:0000256" key="7">
    <source>
        <dbReference type="ARBA" id="ARBA00005412"/>
    </source>
</evidence>
<keyword evidence="13" id="KW-0547">Nucleotide-binding</keyword>
<dbReference type="GO" id="GO:0046872">
    <property type="term" value="F:metal ion binding"/>
    <property type="evidence" value="ECO:0007669"/>
    <property type="project" value="UniProtKB-KW"/>
</dbReference>
<comment type="caution">
    <text evidence="22">The sequence shown here is derived from an EMBL/GenBank/DDBJ whole genome shotgun (WGS) entry which is preliminary data.</text>
</comment>
<keyword evidence="16" id="KW-0057">Aromatic amino acid biosynthesis</keyword>
<evidence type="ECO:0000256" key="5">
    <source>
        <dbReference type="ARBA" id="ARBA00004496"/>
    </source>
</evidence>
<comment type="pathway">
    <text evidence="6">Metabolic intermediate biosynthesis; chorismate biosynthesis; chorismate from D-erythrose 4-phosphate and phosphoenolpyruvate: step 2/7.</text>
</comment>
<evidence type="ECO:0000256" key="16">
    <source>
        <dbReference type="ARBA" id="ARBA00023141"/>
    </source>
</evidence>
<dbReference type="InterPro" id="IPR016037">
    <property type="entry name" value="DHQ_synth_AroB"/>
</dbReference>
<evidence type="ECO:0000256" key="13">
    <source>
        <dbReference type="ARBA" id="ARBA00022741"/>
    </source>
</evidence>
<dbReference type="EC" id="4.2.3.4" evidence="8 19"/>
<protein>
    <recommendedName>
        <fullName evidence="9 19">3-dehydroquinate synthase</fullName>
        <ecNumber evidence="8 19">4.2.3.4</ecNumber>
    </recommendedName>
</protein>
<comment type="catalytic activity">
    <reaction evidence="1">
        <text>7-phospho-2-dehydro-3-deoxy-D-arabino-heptonate = 3-dehydroquinate + phosphate</text>
        <dbReference type="Rhea" id="RHEA:21968"/>
        <dbReference type="ChEBI" id="CHEBI:32364"/>
        <dbReference type="ChEBI" id="CHEBI:43474"/>
        <dbReference type="ChEBI" id="CHEBI:58394"/>
        <dbReference type="EC" id="4.2.3.4"/>
    </reaction>
</comment>
<dbReference type="PIRSF" id="PIRSF001455">
    <property type="entry name" value="DHQ_synth"/>
    <property type="match status" value="1"/>
</dbReference>
<keyword evidence="14" id="KW-0862">Zinc</keyword>
<comment type="cofactor">
    <cofactor evidence="2">
        <name>NAD(+)</name>
        <dbReference type="ChEBI" id="CHEBI:57540"/>
    </cofactor>
</comment>
<reference evidence="22" key="1">
    <citation type="journal article" date="2021" name="PeerJ">
        <title>Extensive microbial diversity within the chicken gut microbiome revealed by metagenomics and culture.</title>
        <authorList>
            <person name="Gilroy R."/>
            <person name="Ravi A."/>
            <person name="Getino M."/>
            <person name="Pursley I."/>
            <person name="Horton D.L."/>
            <person name="Alikhan N.F."/>
            <person name="Baker D."/>
            <person name="Gharbi K."/>
            <person name="Hall N."/>
            <person name="Watson M."/>
            <person name="Adriaenssens E.M."/>
            <person name="Foster-Nyarko E."/>
            <person name="Jarju S."/>
            <person name="Secka A."/>
            <person name="Antonio M."/>
            <person name="Oren A."/>
            <person name="Chaudhuri R.R."/>
            <person name="La Ragione R."/>
            <person name="Hildebrand F."/>
            <person name="Pallen M.J."/>
        </authorList>
    </citation>
    <scope>NUCLEOTIDE SEQUENCE</scope>
    <source>
        <strain evidence="22">MalCec1-1739</strain>
    </source>
</reference>
<evidence type="ECO:0000256" key="11">
    <source>
        <dbReference type="ARBA" id="ARBA00022605"/>
    </source>
</evidence>
<evidence type="ECO:0000256" key="1">
    <source>
        <dbReference type="ARBA" id="ARBA00001393"/>
    </source>
</evidence>
<organism evidence="22 23">
    <name type="scientific">Candidatus Avibacteroides avistercoris</name>
    <dbReference type="NCBI Taxonomy" id="2840690"/>
    <lineage>
        <taxon>Bacteria</taxon>
        <taxon>Pseudomonadati</taxon>
        <taxon>Bacteroidota</taxon>
        <taxon>Bacteroidia</taxon>
        <taxon>Bacteroidales</taxon>
        <taxon>Bacteroidaceae</taxon>
        <taxon>Bacteroidaceae incertae sedis</taxon>
        <taxon>Candidatus Avibacteroides</taxon>
    </lineage>
</organism>
<comment type="cofactor">
    <cofactor evidence="3">
        <name>Co(2+)</name>
        <dbReference type="ChEBI" id="CHEBI:48828"/>
    </cofactor>
</comment>
<dbReference type="GO" id="GO:0009423">
    <property type="term" value="P:chorismate biosynthetic process"/>
    <property type="evidence" value="ECO:0007669"/>
    <property type="project" value="UniProtKB-UniRule"/>
</dbReference>
<evidence type="ECO:0000256" key="8">
    <source>
        <dbReference type="ARBA" id="ARBA00013031"/>
    </source>
</evidence>
<evidence type="ECO:0000256" key="18">
    <source>
        <dbReference type="ARBA" id="ARBA00023285"/>
    </source>
</evidence>
<evidence type="ECO:0000256" key="9">
    <source>
        <dbReference type="ARBA" id="ARBA00017684"/>
    </source>
</evidence>
<gene>
    <name evidence="22" type="primary">aroB</name>
    <name evidence="22" type="ORF">IAA93_03545</name>
</gene>
<evidence type="ECO:0000256" key="2">
    <source>
        <dbReference type="ARBA" id="ARBA00001911"/>
    </source>
</evidence>
<proteinExistence type="inferred from homology"/>
<dbReference type="GO" id="GO:0008652">
    <property type="term" value="P:amino acid biosynthetic process"/>
    <property type="evidence" value="ECO:0007669"/>
    <property type="project" value="UniProtKB-KW"/>
</dbReference>
<feature type="domain" description="3-dehydroquinate synthase N-terminal" evidence="20">
    <location>
        <begin position="59"/>
        <end position="171"/>
    </location>
</feature>
<dbReference type="Pfam" id="PF24621">
    <property type="entry name" value="DHQS_C"/>
    <property type="match status" value="1"/>
</dbReference>
<keyword evidence="17 22" id="KW-0456">Lyase</keyword>
<dbReference type="InterPro" id="IPR030960">
    <property type="entry name" value="DHQS/DOIS_N"/>
</dbReference>
<name>A0A9D2UI63_9BACT</name>
<comment type="similarity">
    <text evidence="7">Belongs to the sugar phosphate cyclases superfamily. Dehydroquinate synthase family.</text>
</comment>
<dbReference type="Gene3D" id="3.40.50.1970">
    <property type="match status" value="1"/>
</dbReference>
<comment type="function">
    <text evidence="4">Catalyzes the conversion of 3-deoxy-D-arabino-heptulosonate 7-phosphate (DAHP) to dehydroquinate (DHQ).</text>
</comment>
<keyword evidence="15" id="KW-0520">NAD</keyword>
<evidence type="ECO:0000256" key="15">
    <source>
        <dbReference type="ARBA" id="ARBA00023027"/>
    </source>
</evidence>
<evidence type="ECO:0000256" key="4">
    <source>
        <dbReference type="ARBA" id="ARBA00003485"/>
    </source>
</evidence>
<accession>A0A9D2UI63</accession>
<comment type="subcellular location">
    <subcellularLocation>
        <location evidence="5">Cytoplasm</location>
    </subcellularLocation>
</comment>
<evidence type="ECO:0000313" key="22">
    <source>
        <dbReference type="EMBL" id="HJD52788.1"/>
    </source>
</evidence>
<evidence type="ECO:0000313" key="23">
    <source>
        <dbReference type="Proteomes" id="UP000787625"/>
    </source>
</evidence>
<dbReference type="GO" id="GO:0003856">
    <property type="term" value="F:3-dehydroquinate synthase activity"/>
    <property type="evidence" value="ECO:0007669"/>
    <property type="project" value="UniProtKB-UniRule"/>
</dbReference>
<dbReference type="Pfam" id="PF01761">
    <property type="entry name" value="DHQ_synthase"/>
    <property type="match status" value="1"/>
</dbReference>
<dbReference type="InterPro" id="IPR030963">
    <property type="entry name" value="DHQ_synth_fam"/>
</dbReference>
<evidence type="ECO:0000259" key="21">
    <source>
        <dbReference type="Pfam" id="PF24621"/>
    </source>
</evidence>
<evidence type="ECO:0000256" key="14">
    <source>
        <dbReference type="ARBA" id="ARBA00022833"/>
    </source>
</evidence>
<sequence>MTGDTHLQYITGGNLAAALTESVTVTGADRLFVLTDTNTSHLCLPLLQGAVPIDRATEITIAAGDINKTIASLQHVWQTLSDGGATRRSLLINLGGGMVTDLGGFAAATFKRGIGFINLPTTLLSMVDASIGGKTGINFNGLKNEVGAFAEPAATLISTQWLDTLPDTEMRSGYGEMIKHALLDDATHLSAIIDAGAVPAKGDDWQDLVSRSVDVKRRIVAQDRHEHGMRKALNLGHTAGHAFEEFAMAGCRPVPHGFAVAWGLVVELYMSVALEGFPTTVLRRVSKLVRETFGRFDFTCDDYECIYGYMSHDKKNTAGQINFTLLSDIGRPVTDCHADKELVFEAFDFLRDGL</sequence>
<dbReference type="InterPro" id="IPR056179">
    <property type="entry name" value="DHQS_C"/>
</dbReference>
<dbReference type="GO" id="GO:0009073">
    <property type="term" value="P:aromatic amino acid family biosynthetic process"/>
    <property type="evidence" value="ECO:0007669"/>
    <property type="project" value="UniProtKB-KW"/>
</dbReference>
<dbReference type="CDD" id="cd08195">
    <property type="entry name" value="DHQS"/>
    <property type="match status" value="1"/>
</dbReference>
<dbReference type="NCBIfam" id="TIGR01357">
    <property type="entry name" value="aroB"/>
    <property type="match status" value="1"/>
</dbReference>
<evidence type="ECO:0000256" key="6">
    <source>
        <dbReference type="ARBA" id="ARBA00004661"/>
    </source>
</evidence>
<dbReference type="AlphaFoldDB" id="A0A9D2UI63"/>
<keyword evidence="11" id="KW-0028">Amino-acid biosynthesis</keyword>
<evidence type="ECO:0000256" key="12">
    <source>
        <dbReference type="ARBA" id="ARBA00022723"/>
    </source>
</evidence>
<evidence type="ECO:0000256" key="19">
    <source>
        <dbReference type="NCBIfam" id="TIGR01357"/>
    </source>
</evidence>
<keyword evidence="12" id="KW-0479">Metal-binding</keyword>
<evidence type="ECO:0000256" key="3">
    <source>
        <dbReference type="ARBA" id="ARBA00001941"/>
    </source>
</evidence>
<dbReference type="Proteomes" id="UP000787625">
    <property type="component" value="Unassembled WGS sequence"/>
</dbReference>
<reference evidence="22" key="2">
    <citation type="submission" date="2021-04" db="EMBL/GenBank/DDBJ databases">
        <authorList>
            <person name="Gilroy R."/>
        </authorList>
    </citation>
    <scope>NUCLEOTIDE SEQUENCE</scope>
    <source>
        <strain evidence="22">MalCec1-1739</strain>
    </source>
</reference>
<keyword evidence="18" id="KW-0170">Cobalt</keyword>
<dbReference type="GO" id="GO:0005737">
    <property type="term" value="C:cytoplasm"/>
    <property type="evidence" value="ECO:0007669"/>
    <property type="project" value="UniProtKB-SubCell"/>
</dbReference>
<feature type="domain" description="3-dehydroquinate synthase C-terminal" evidence="21">
    <location>
        <begin position="173"/>
        <end position="316"/>
    </location>
</feature>